<keyword evidence="8" id="KW-0902">Two-component regulatory system</keyword>
<dbReference type="Gene3D" id="3.30.565.10">
    <property type="entry name" value="Histidine kinase-like ATPase, C-terminal domain"/>
    <property type="match status" value="1"/>
</dbReference>
<dbReference type="GO" id="GO:0005524">
    <property type="term" value="F:ATP binding"/>
    <property type="evidence" value="ECO:0007669"/>
    <property type="project" value="UniProtKB-KW"/>
</dbReference>
<dbReference type="SUPFAM" id="SSF52172">
    <property type="entry name" value="CheY-like"/>
    <property type="match status" value="1"/>
</dbReference>
<dbReference type="SUPFAM" id="SSF55785">
    <property type="entry name" value="PYP-like sensor domain (PAS domain)"/>
    <property type="match status" value="5"/>
</dbReference>
<dbReference type="Gene3D" id="3.30.450.20">
    <property type="entry name" value="PAS domain"/>
    <property type="match status" value="5"/>
</dbReference>
<evidence type="ECO:0000256" key="7">
    <source>
        <dbReference type="ARBA" id="ARBA00022840"/>
    </source>
</evidence>
<feature type="domain" description="PAC" evidence="13">
    <location>
        <begin position="650"/>
        <end position="701"/>
    </location>
</feature>
<evidence type="ECO:0000259" key="12">
    <source>
        <dbReference type="PROSITE" id="PS50112"/>
    </source>
</evidence>
<protein>
    <recommendedName>
        <fullName evidence="2">histidine kinase</fullName>
        <ecNumber evidence="2">2.7.13.3</ecNumber>
    </recommendedName>
</protein>
<feature type="domain" description="PAC" evidence="13">
    <location>
        <begin position="125"/>
        <end position="178"/>
    </location>
</feature>
<dbReference type="GO" id="GO:0006355">
    <property type="term" value="P:regulation of DNA-templated transcription"/>
    <property type="evidence" value="ECO:0007669"/>
    <property type="project" value="InterPro"/>
</dbReference>
<dbReference type="SUPFAM" id="SSF55874">
    <property type="entry name" value="ATPase domain of HSP90 chaperone/DNA topoisomerase II/histidine kinase"/>
    <property type="match status" value="1"/>
</dbReference>
<dbReference type="Pfam" id="PF00512">
    <property type="entry name" value="HisKA"/>
    <property type="match status" value="1"/>
</dbReference>
<dbReference type="InterPro" id="IPR003594">
    <property type="entry name" value="HATPase_dom"/>
</dbReference>
<dbReference type="GO" id="GO:0000155">
    <property type="term" value="F:phosphorelay sensor kinase activity"/>
    <property type="evidence" value="ECO:0007669"/>
    <property type="project" value="InterPro"/>
</dbReference>
<evidence type="ECO:0000256" key="6">
    <source>
        <dbReference type="ARBA" id="ARBA00022777"/>
    </source>
</evidence>
<dbReference type="SUPFAM" id="SSF47384">
    <property type="entry name" value="Homodimeric domain of signal transducing histidine kinase"/>
    <property type="match status" value="1"/>
</dbReference>
<dbReference type="InterPro" id="IPR011006">
    <property type="entry name" value="CheY-like_superfamily"/>
</dbReference>
<dbReference type="Pfam" id="PF00072">
    <property type="entry name" value="Response_reg"/>
    <property type="match status" value="1"/>
</dbReference>
<keyword evidence="4" id="KW-0808">Transferase</keyword>
<keyword evidence="3 9" id="KW-0597">Phosphoprotein</keyword>
<feature type="domain" description="PAC" evidence="13">
    <location>
        <begin position="252"/>
        <end position="305"/>
    </location>
</feature>
<dbReference type="EC" id="2.7.13.3" evidence="2"/>
<dbReference type="SMART" id="SM00086">
    <property type="entry name" value="PAC"/>
    <property type="match status" value="4"/>
</dbReference>
<dbReference type="PROSITE" id="PS50113">
    <property type="entry name" value="PAC"/>
    <property type="match status" value="3"/>
</dbReference>
<dbReference type="SMART" id="SM00091">
    <property type="entry name" value="PAS"/>
    <property type="match status" value="2"/>
</dbReference>
<dbReference type="InterPro" id="IPR035965">
    <property type="entry name" value="PAS-like_dom_sf"/>
</dbReference>
<evidence type="ECO:0000259" key="13">
    <source>
        <dbReference type="PROSITE" id="PS50113"/>
    </source>
</evidence>
<dbReference type="PRINTS" id="PR00344">
    <property type="entry name" value="BCTRLSENSOR"/>
</dbReference>
<dbReference type="AlphaFoldDB" id="A0A3G9G4X4"/>
<dbReference type="Gene3D" id="3.40.50.2300">
    <property type="match status" value="1"/>
</dbReference>
<dbReference type="SMART" id="SM00388">
    <property type="entry name" value="HisKA"/>
    <property type="match status" value="1"/>
</dbReference>
<dbReference type="InterPro" id="IPR005467">
    <property type="entry name" value="His_kinase_dom"/>
</dbReference>
<feature type="domain" description="Response regulatory" evidence="11">
    <location>
        <begin position="962"/>
        <end position="1077"/>
    </location>
</feature>
<evidence type="ECO:0000256" key="1">
    <source>
        <dbReference type="ARBA" id="ARBA00000085"/>
    </source>
</evidence>
<evidence type="ECO:0000256" key="5">
    <source>
        <dbReference type="ARBA" id="ARBA00022741"/>
    </source>
</evidence>
<comment type="catalytic activity">
    <reaction evidence="1">
        <text>ATP + protein L-histidine = ADP + protein N-phospho-L-histidine.</text>
        <dbReference type="EC" id="2.7.13.3"/>
    </reaction>
</comment>
<dbReference type="Pfam" id="PF02518">
    <property type="entry name" value="HATPase_c"/>
    <property type="match status" value="1"/>
</dbReference>
<proteinExistence type="predicted"/>
<dbReference type="SMART" id="SM00387">
    <property type="entry name" value="HATPase_c"/>
    <property type="match status" value="1"/>
</dbReference>
<reference evidence="15" key="1">
    <citation type="journal article" date="2017" name="Biotechnol. Biofuels">
        <title>Evaluation of environmental bacterial communities as a factor affecting the growth of duckweed Lemna minor.</title>
        <authorList>
            <person name="Ishizawa H."/>
            <person name="Kuroda M."/>
            <person name="Morikawa M."/>
            <person name="Ike M."/>
        </authorList>
    </citation>
    <scope>NUCLEOTIDE SEQUENCE [LARGE SCALE GENOMIC DNA]</scope>
    <source>
        <strain evidence="15">M6</strain>
    </source>
</reference>
<evidence type="ECO:0000256" key="3">
    <source>
        <dbReference type="ARBA" id="ARBA00022553"/>
    </source>
</evidence>
<dbReference type="InterPro" id="IPR013767">
    <property type="entry name" value="PAS_fold"/>
</dbReference>
<dbReference type="Gene3D" id="2.10.70.100">
    <property type="match status" value="1"/>
</dbReference>
<name>A0A3G9G4X4_9CAUL</name>
<evidence type="ECO:0000313" key="14">
    <source>
        <dbReference type="EMBL" id="BBF80113.1"/>
    </source>
</evidence>
<dbReference type="InterPro" id="IPR001789">
    <property type="entry name" value="Sig_transdc_resp-reg_receiver"/>
</dbReference>
<dbReference type="InterPro" id="IPR000700">
    <property type="entry name" value="PAS-assoc_C"/>
</dbReference>
<dbReference type="InterPro" id="IPR036097">
    <property type="entry name" value="HisK_dim/P_sf"/>
</dbReference>
<dbReference type="CDD" id="cd16919">
    <property type="entry name" value="HATPase_CckA-like"/>
    <property type="match status" value="1"/>
</dbReference>
<gene>
    <name evidence="14" type="ORF">EM6_0691</name>
</gene>
<keyword evidence="6 14" id="KW-0418">Kinase</keyword>
<dbReference type="Pfam" id="PF00989">
    <property type="entry name" value="PAS"/>
    <property type="match status" value="1"/>
</dbReference>
<dbReference type="PROSITE" id="PS50110">
    <property type="entry name" value="RESPONSE_REGULATORY"/>
    <property type="match status" value="1"/>
</dbReference>
<dbReference type="InterPro" id="IPR003661">
    <property type="entry name" value="HisK_dim/P_dom"/>
</dbReference>
<feature type="modified residue" description="4-aspartylphosphate" evidence="9">
    <location>
        <position position="1012"/>
    </location>
</feature>
<dbReference type="Pfam" id="PF08447">
    <property type="entry name" value="PAS_3"/>
    <property type="match status" value="1"/>
</dbReference>
<dbReference type="CDD" id="cd00130">
    <property type="entry name" value="PAS"/>
    <property type="match status" value="2"/>
</dbReference>
<dbReference type="PROSITE" id="PS50112">
    <property type="entry name" value="PAS"/>
    <property type="match status" value="1"/>
</dbReference>
<accession>A0A3G9G4X4</accession>
<dbReference type="CDD" id="cd00082">
    <property type="entry name" value="HisKA"/>
    <property type="match status" value="1"/>
</dbReference>
<dbReference type="InterPro" id="IPR036890">
    <property type="entry name" value="HATPase_C_sf"/>
</dbReference>
<evidence type="ECO:0000256" key="8">
    <source>
        <dbReference type="ARBA" id="ARBA00023012"/>
    </source>
</evidence>
<evidence type="ECO:0000259" key="11">
    <source>
        <dbReference type="PROSITE" id="PS50110"/>
    </source>
</evidence>
<dbReference type="Proteomes" id="UP000278756">
    <property type="component" value="Chromosome 1"/>
</dbReference>
<evidence type="ECO:0000256" key="2">
    <source>
        <dbReference type="ARBA" id="ARBA00012438"/>
    </source>
</evidence>
<dbReference type="PANTHER" id="PTHR43065">
    <property type="entry name" value="SENSOR HISTIDINE KINASE"/>
    <property type="match status" value="1"/>
</dbReference>
<evidence type="ECO:0000313" key="15">
    <source>
        <dbReference type="Proteomes" id="UP000278756"/>
    </source>
</evidence>
<dbReference type="NCBIfam" id="TIGR00229">
    <property type="entry name" value="sensory_box"/>
    <property type="match status" value="2"/>
</dbReference>
<reference evidence="15" key="2">
    <citation type="journal article" date="2017" name="Plant Physiol. Biochem.">
        <title>Differential oxidative and antioxidative response of duckweed Lemna minor toward plant growth promoting/inhibiting bacteria.</title>
        <authorList>
            <person name="Ishizawa H."/>
            <person name="Kuroda M."/>
            <person name="Morikawa M."/>
            <person name="Ike M."/>
        </authorList>
    </citation>
    <scope>NUCLEOTIDE SEQUENCE [LARGE SCALE GENOMIC DNA]</scope>
    <source>
        <strain evidence="15">M6</strain>
    </source>
</reference>
<dbReference type="Pfam" id="PF08448">
    <property type="entry name" value="PAS_4"/>
    <property type="match status" value="2"/>
</dbReference>
<dbReference type="InterPro" id="IPR001610">
    <property type="entry name" value="PAC"/>
</dbReference>
<feature type="domain" description="Histidine kinase" evidence="10">
    <location>
        <begin position="714"/>
        <end position="938"/>
    </location>
</feature>
<dbReference type="InterPro" id="IPR000014">
    <property type="entry name" value="PAS"/>
</dbReference>
<evidence type="ECO:0000259" key="10">
    <source>
        <dbReference type="PROSITE" id="PS50109"/>
    </source>
</evidence>
<dbReference type="SMART" id="SM00448">
    <property type="entry name" value="REC"/>
    <property type="match status" value="1"/>
</dbReference>
<dbReference type="InterPro" id="IPR013655">
    <property type="entry name" value="PAS_fold_3"/>
</dbReference>
<dbReference type="EMBL" id="AP018827">
    <property type="protein sequence ID" value="BBF80113.1"/>
    <property type="molecule type" value="Genomic_DNA"/>
</dbReference>
<dbReference type="PANTHER" id="PTHR43065:SF49">
    <property type="entry name" value="HISTIDINE KINASE"/>
    <property type="match status" value="1"/>
</dbReference>
<evidence type="ECO:0000256" key="9">
    <source>
        <dbReference type="PROSITE-ProRule" id="PRU00169"/>
    </source>
</evidence>
<dbReference type="PROSITE" id="PS50109">
    <property type="entry name" value="HIS_KIN"/>
    <property type="match status" value="1"/>
</dbReference>
<dbReference type="RefSeq" id="WP_197723586.1">
    <property type="nucleotide sequence ID" value="NZ_AP018827.1"/>
</dbReference>
<dbReference type="Gene3D" id="1.10.287.130">
    <property type="match status" value="1"/>
</dbReference>
<sequence length="1081" mass="119653">MSARDDARFAPLSAGGYARSLLSIGGACGRLIAEKDWSQSELGDIETWPACLKTCVSLIVASHVPMALLWGEAGILLYNDGYAQIAAGKHPQILGMGAREAWPEASDFNDNVVRTGLAGQTLAYRDVHFELNRSGQPEHIWFDIDYSPVRDEGGSPAGILAIVVETTRKVLAERAATAERESQARSLRHMPGFVATLEGPDHVFTYVNEAYRTIAGERDYLGHSVRQLFPEVADQGFYELLDEVYRSGQPFTSRSFPVNLSNQSETRYIDFIYQPVFDDKGAVTGIFVGGYDVTEHKRAEDALKALNVTLEDRVTHALAERKILADVVEATEAFIHVIDTNYNWRAINRATVAEFQRLFGITPRVGDNLLERLADHPDAVTHVRALWDQALSGESVLTIEEFGEETRVRRAYEIRAAPLYGLDGEIIGAYQFAYDVTQRLEQDVLLLQTVRELEERDRLWSLSQDPFLITDSEGRWLKVSAAWTRLLGWTDEELIGQTAQWLEHPDDHDKTRTQLRSLAAGGSTWRFENRLRDRDGRYRTFSWTANEENGLVYCVARDISDDIRRARELEDSRDFARLALGAVDGIGVWTYDVASDLFHYDECIASVYALDPKAGVSGVSRKVFLSNVHPDDRAALRTTMAEGLTRHGDIELEYRLIHPDGSVHWVLSRGHTYFENGLPMRRTGVGIDVTAKRQLEEQLRQSQKMEAVGQLTGGIAHDFNNMLAVVMGSLELLNRRIGTEDVRARHYVTQGLEGAKRAANLTQRLLAFSRQQPLRPETVNVNRLVGGMSELLAHSLGGAIQLETVLAAGAWPVHVDPNQLENVLLNLGVNARDAMPDGGRLTIETQNAHLDSRYVAEEIGVATGQYVLIAVSDTGCGMPPDVIARAFDPFFTTKGVGKGTGLGLSQVYGFVKQSNGHVRIYSEPGQGTTVKIYLPRLSGVDVVAPDNGPAEGVLLPGEARDVILVVDDEAVVRRFSCDALTELGYRVLEADSAAAALRLLDANPEIRLLFTDIVMPEINGRKLADAAQKARPDLKVLFTSGYTRNAVVHNGVVDAGVELIGKPFSIEELAARVREMLDRKV</sequence>
<dbReference type="InterPro" id="IPR013656">
    <property type="entry name" value="PAS_4"/>
</dbReference>
<evidence type="ECO:0000256" key="4">
    <source>
        <dbReference type="ARBA" id="ARBA00022679"/>
    </source>
</evidence>
<keyword evidence="7" id="KW-0067">ATP-binding</keyword>
<feature type="domain" description="PAS" evidence="12">
    <location>
        <begin position="465"/>
        <end position="522"/>
    </location>
</feature>
<keyword evidence="5" id="KW-0547">Nucleotide-binding</keyword>
<dbReference type="InterPro" id="IPR004358">
    <property type="entry name" value="Sig_transdc_His_kin-like_C"/>
</dbReference>
<organism evidence="14 15">
    <name type="scientific">Asticcacaulis excentricus</name>
    <dbReference type="NCBI Taxonomy" id="78587"/>
    <lineage>
        <taxon>Bacteria</taxon>
        <taxon>Pseudomonadati</taxon>
        <taxon>Pseudomonadota</taxon>
        <taxon>Alphaproteobacteria</taxon>
        <taxon>Caulobacterales</taxon>
        <taxon>Caulobacteraceae</taxon>
        <taxon>Asticcacaulis</taxon>
    </lineage>
</organism>